<dbReference type="EMBL" id="MN739896">
    <property type="protein sequence ID" value="QHT76357.1"/>
    <property type="molecule type" value="Genomic_DNA"/>
</dbReference>
<evidence type="ECO:0000313" key="1">
    <source>
        <dbReference type="EMBL" id="QHT76357.1"/>
    </source>
</evidence>
<reference evidence="1" key="1">
    <citation type="journal article" date="2020" name="Nature">
        <title>Giant virus diversity and host interactions through global metagenomics.</title>
        <authorList>
            <person name="Schulz F."/>
            <person name="Roux S."/>
            <person name="Paez-Espino D."/>
            <person name="Jungbluth S."/>
            <person name="Walsh D.A."/>
            <person name="Denef V.J."/>
            <person name="McMahon K.D."/>
            <person name="Konstantinidis K.T."/>
            <person name="Eloe-Fadrosh E.A."/>
            <person name="Kyrpides N.C."/>
            <person name="Woyke T."/>
        </authorList>
    </citation>
    <scope>NUCLEOTIDE SEQUENCE</scope>
    <source>
        <strain evidence="1">GVMAG-M-3300023179-82</strain>
    </source>
</reference>
<name>A0A6C0H7J2_9ZZZZ</name>
<accession>A0A6C0H7J2</accession>
<sequence>MSENNILKKRGRKSKKDLAEIAKSKLVEVDIPSDEEKIILHLPIKLNNSDTDINELFIQTDKNISLTSEHEENISTDLIDSIYNTNINKIIVNTIKYDSNVKCWWCKYTFETPTVQLPETHFNNIFYCIGHFCSFNCAKSYNIDLHDFSIYKRNTLLNLLYYSIYSQYINIIPAPHWLLLEDYGGILCINKFRENSIINIKEYILLQPPIVSRQMQIEESYKINKLKQVSINNINKMYSEIDSNYLIKRNKPISINQINLKSTGLITSLKNTNLI</sequence>
<proteinExistence type="predicted"/>
<organism evidence="1">
    <name type="scientific">viral metagenome</name>
    <dbReference type="NCBI Taxonomy" id="1070528"/>
    <lineage>
        <taxon>unclassified sequences</taxon>
        <taxon>metagenomes</taxon>
        <taxon>organismal metagenomes</taxon>
    </lineage>
</organism>
<dbReference type="AlphaFoldDB" id="A0A6C0H7J2"/>
<protein>
    <submittedName>
        <fullName evidence="1">Uncharacterized protein</fullName>
    </submittedName>
</protein>